<accession>A0A915LAC9</accession>
<proteinExistence type="predicted"/>
<dbReference type="Proteomes" id="UP000887565">
    <property type="component" value="Unplaced"/>
</dbReference>
<protein>
    <submittedName>
        <fullName evidence="3">Uncharacterized protein</fullName>
    </submittedName>
</protein>
<feature type="compositionally biased region" description="Low complexity" evidence="1">
    <location>
        <begin position="1"/>
        <end position="21"/>
    </location>
</feature>
<sequence length="142" mass="14290">MGRFHSSSSSSDNTGSSLGKSMPKPPQGWTLRRTPIFGDHGAVAVGNGDASMMLTSSLTARNVPPKALATEGGGFATATGCCWTITASVWPPVLIVDGAGVPSVGRYAAITVTSPVVFGVVDRFTLTGVPYFGGGGGKATNG</sequence>
<evidence type="ECO:0000256" key="1">
    <source>
        <dbReference type="SAM" id="MobiDB-lite"/>
    </source>
</evidence>
<organism evidence="2 3">
    <name type="scientific">Romanomermis culicivorax</name>
    <name type="common">Nematode worm</name>
    <dbReference type="NCBI Taxonomy" id="13658"/>
    <lineage>
        <taxon>Eukaryota</taxon>
        <taxon>Metazoa</taxon>
        <taxon>Ecdysozoa</taxon>
        <taxon>Nematoda</taxon>
        <taxon>Enoplea</taxon>
        <taxon>Dorylaimia</taxon>
        <taxon>Mermithida</taxon>
        <taxon>Mermithoidea</taxon>
        <taxon>Mermithidae</taxon>
        <taxon>Romanomermis</taxon>
    </lineage>
</organism>
<keyword evidence="2" id="KW-1185">Reference proteome</keyword>
<name>A0A915LAC9_ROMCU</name>
<feature type="region of interest" description="Disordered" evidence="1">
    <location>
        <begin position="1"/>
        <end position="31"/>
    </location>
</feature>
<dbReference type="AlphaFoldDB" id="A0A915LAC9"/>
<evidence type="ECO:0000313" key="2">
    <source>
        <dbReference type="Proteomes" id="UP000887565"/>
    </source>
</evidence>
<dbReference type="WBParaSite" id="nRc.2.0.1.t47797-RA">
    <property type="protein sequence ID" value="nRc.2.0.1.t47797-RA"/>
    <property type="gene ID" value="nRc.2.0.1.g47797"/>
</dbReference>
<reference evidence="3" key="1">
    <citation type="submission" date="2022-11" db="UniProtKB">
        <authorList>
            <consortium name="WormBaseParasite"/>
        </authorList>
    </citation>
    <scope>IDENTIFICATION</scope>
</reference>
<evidence type="ECO:0000313" key="3">
    <source>
        <dbReference type="WBParaSite" id="nRc.2.0.1.t47797-RA"/>
    </source>
</evidence>